<gene>
    <name evidence="1" type="ORF">CCUR1050_LOCUS25107</name>
</gene>
<name>A0A7S0MRL4_9CRYP</name>
<dbReference type="EMBL" id="HBEZ01045565">
    <property type="protein sequence ID" value="CAD8647623.1"/>
    <property type="molecule type" value="Transcribed_RNA"/>
</dbReference>
<sequence>MGTQVVPACGLEKLLAGWPSPWRYAPHGSSALYQLPEAVVSRMEYGSLRSMPIGKPELMAPMPPMPPGCPIWIGIRTNISAVGHKQSVIRKHFELACFY</sequence>
<dbReference type="AlphaFoldDB" id="A0A7S0MRL4"/>
<protein>
    <submittedName>
        <fullName evidence="1">Uncharacterized protein</fullName>
    </submittedName>
</protein>
<proteinExistence type="predicted"/>
<organism evidence="1">
    <name type="scientific">Cryptomonas curvata</name>
    <dbReference type="NCBI Taxonomy" id="233186"/>
    <lineage>
        <taxon>Eukaryota</taxon>
        <taxon>Cryptophyceae</taxon>
        <taxon>Cryptomonadales</taxon>
        <taxon>Cryptomonadaceae</taxon>
        <taxon>Cryptomonas</taxon>
    </lineage>
</organism>
<evidence type="ECO:0000313" key="1">
    <source>
        <dbReference type="EMBL" id="CAD8647623.1"/>
    </source>
</evidence>
<reference evidence="1" key="1">
    <citation type="submission" date="2021-01" db="EMBL/GenBank/DDBJ databases">
        <authorList>
            <person name="Corre E."/>
            <person name="Pelletier E."/>
            <person name="Niang G."/>
            <person name="Scheremetjew M."/>
            <person name="Finn R."/>
            <person name="Kale V."/>
            <person name="Holt S."/>
            <person name="Cochrane G."/>
            <person name="Meng A."/>
            <person name="Brown T."/>
            <person name="Cohen L."/>
        </authorList>
    </citation>
    <scope>NUCLEOTIDE SEQUENCE</scope>
    <source>
        <strain evidence="1">CCAP979/52</strain>
    </source>
</reference>
<accession>A0A7S0MRL4</accession>